<proteinExistence type="predicted"/>
<protein>
    <submittedName>
        <fullName evidence="2">Uncharacterized protein</fullName>
    </submittedName>
</protein>
<evidence type="ECO:0000313" key="3">
    <source>
        <dbReference type="Proteomes" id="UP000663879"/>
    </source>
</evidence>
<comment type="caution">
    <text evidence="2">The sequence shown here is derived from an EMBL/GenBank/DDBJ whole genome shotgun (WGS) entry which is preliminary data.</text>
</comment>
<feature type="region of interest" description="Disordered" evidence="1">
    <location>
        <begin position="1"/>
        <end position="20"/>
    </location>
</feature>
<dbReference type="Proteomes" id="UP000663879">
    <property type="component" value="Unassembled WGS sequence"/>
</dbReference>
<keyword evidence="3" id="KW-1185">Reference proteome</keyword>
<reference evidence="2" key="1">
    <citation type="submission" date="2021-02" db="EMBL/GenBank/DDBJ databases">
        <authorList>
            <person name="Nowell W R."/>
        </authorList>
    </citation>
    <scope>NUCLEOTIDE SEQUENCE</scope>
    <source>
        <strain evidence="2">Ploen Becks lab</strain>
    </source>
</reference>
<feature type="compositionally biased region" description="Low complexity" evidence="1">
    <location>
        <begin position="1"/>
        <end position="11"/>
    </location>
</feature>
<sequence>MGSEYGSESGSEFGGDVDNDVDYRVNTEIDTEFDNYVENIVFDDLNQFKIPQVRLFECDNESDEDTLARSDTLTVIDSDSSGDSSDDLFEDFVLKRHSKTKPC</sequence>
<evidence type="ECO:0000313" key="2">
    <source>
        <dbReference type="EMBL" id="CAF0725461.1"/>
    </source>
</evidence>
<accession>A0A813MRJ9</accession>
<organism evidence="2 3">
    <name type="scientific">Brachionus calyciflorus</name>
    <dbReference type="NCBI Taxonomy" id="104777"/>
    <lineage>
        <taxon>Eukaryota</taxon>
        <taxon>Metazoa</taxon>
        <taxon>Spiralia</taxon>
        <taxon>Gnathifera</taxon>
        <taxon>Rotifera</taxon>
        <taxon>Eurotatoria</taxon>
        <taxon>Monogononta</taxon>
        <taxon>Pseudotrocha</taxon>
        <taxon>Ploima</taxon>
        <taxon>Brachionidae</taxon>
        <taxon>Brachionus</taxon>
    </lineage>
</organism>
<gene>
    <name evidence="2" type="ORF">OXX778_LOCUS2486</name>
</gene>
<dbReference type="EMBL" id="CAJNOC010000195">
    <property type="protein sequence ID" value="CAF0725461.1"/>
    <property type="molecule type" value="Genomic_DNA"/>
</dbReference>
<evidence type="ECO:0000256" key="1">
    <source>
        <dbReference type="SAM" id="MobiDB-lite"/>
    </source>
</evidence>
<name>A0A813MRJ9_9BILA</name>
<dbReference type="AlphaFoldDB" id="A0A813MRJ9"/>